<dbReference type="Proteomes" id="UP000472521">
    <property type="component" value="Unassembled WGS sequence"/>
</dbReference>
<dbReference type="EMBL" id="SWQE01000006">
    <property type="protein sequence ID" value="NFJ09165.1"/>
    <property type="molecule type" value="Genomic_DNA"/>
</dbReference>
<proteinExistence type="predicted"/>
<dbReference type="Proteomes" id="UP000478995">
    <property type="component" value="Unassembled WGS sequence"/>
</dbReference>
<evidence type="ECO:0000313" key="3">
    <source>
        <dbReference type="EMBL" id="NFG16616.1"/>
    </source>
</evidence>
<sequence length="38" mass="4357">MIGVKINYNLSKSQIESKARGLGMEYPQEMKVIDKTKK</sequence>
<dbReference type="OrthoDB" id="1757485at2"/>
<dbReference type="EMBL" id="SWRJ01000002">
    <property type="protein sequence ID" value="NFI21483.1"/>
    <property type="molecule type" value="Genomic_DNA"/>
</dbReference>
<reference evidence="6 8" key="2">
    <citation type="submission" date="2019-04" db="EMBL/GenBank/DDBJ databases">
        <title>Genome sequencing of Clostridium botulinum Groups I-IV and Clostridium butyricum.</title>
        <authorList>
            <person name="Brunt J."/>
            <person name="Van Vliet A.H.M."/>
            <person name="Stringer S.C."/>
            <person name="Carter A.T."/>
            <person name="Peck M.W."/>
        </authorList>
    </citation>
    <scope>NUCLEOTIDE SEQUENCE [LARGE SCALE GENOMIC DNA]</scope>
    <source>
        <strain evidence="5 9">Colworth BL30</strain>
        <strain evidence="4 10">IFR 15/034</strain>
        <strain evidence="3 8">IFR 18/037</strain>
        <strain evidence="2 6">IFR 18/054</strain>
    </source>
</reference>
<name>A0A0A2HII1_CLOBO</name>
<dbReference type="Proteomes" id="UP000482543">
    <property type="component" value="Unassembled WGS sequence"/>
</dbReference>
<dbReference type="AlphaFoldDB" id="A0A0A2HII1"/>
<dbReference type="EMBL" id="SWOY01000002">
    <property type="protein sequence ID" value="NFG16616.1"/>
    <property type="molecule type" value="Genomic_DNA"/>
</dbReference>
<dbReference type="Proteomes" id="UP000480039">
    <property type="component" value="Unassembled WGS sequence"/>
</dbReference>
<evidence type="ECO:0000313" key="8">
    <source>
        <dbReference type="Proteomes" id="UP000478995"/>
    </source>
</evidence>
<dbReference type="Proteomes" id="UP000473887">
    <property type="component" value="Unassembled WGS sequence"/>
</dbReference>
<organism evidence="2 6">
    <name type="scientific">Clostridium botulinum</name>
    <dbReference type="NCBI Taxonomy" id="1491"/>
    <lineage>
        <taxon>Bacteria</taxon>
        <taxon>Bacillati</taxon>
        <taxon>Bacillota</taxon>
        <taxon>Clostridia</taxon>
        <taxon>Eubacteriales</taxon>
        <taxon>Clostridiaceae</taxon>
        <taxon>Clostridium</taxon>
    </lineage>
</organism>
<accession>A0A0A2HII1</accession>
<evidence type="ECO:0000313" key="4">
    <source>
        <dbReference type="EMBL" id="NFI21483.1"/>
    </source>
</evidence>
<evidence type="ECO:0000313" key="2">
    <source>
        <dbReference type="EMBL" id="NFF01487.1"/>
    </source>
</evidence>
<evidence type="ECO:0000313" key="1">
    <source>
        <dbReference type="EMBL" id="NEZ92515.1"/>
    </source>
</evidence>
<reference evidence="1 7" key="1">
    <citation type="submission" date="2019-02" db="EMBL/GenBank/DDBJ databases">
        <title>Genome sequencing of Clostridium botulinum clinical isolates.</title>
        <authorList>
            <person name="Brunt J."/>
            <person name="Van Vliet A.H.M."/>
            <person name="Stringer S.C."/>
            <person name="Grant K.A."/>
            <person name="Carter A.C."/>
            <person name="Peck M.W."/>
        </authorList>
    </citation>
    <scope>NUCLEOTIDE SEQUENCE [LARGE SCALE GENOMIC DNA]</scope>
    <source>
        <strain evidence="1 7">H142660711</strain>
    </source>
</reference>
<evidence type="ECO:0000313" key="7">
    <source>
        <dbReference type="Proteomes" id="UP000473887"/>
    </source>
</evidence>
<evidence type="ECO:0000313" key="6">
    <source>
        <dbReference type="Proteomes" id="UP000472521"/>
    </source>
</evidence>
<dbReference type="EMBL" id="SGKC01000020">
    <property type="protein sequence ID" value="NEZ92515.1"/>
    <property type="molecule type" value="Genomic_DNA"/>
</dbReference>
<evidence type="ECO:0000313" key="5">
    <source>
        <dbReference type="EMBL" id="NFJ09165.1"/>
    </source>
</evidence>
<gene>
    <name evidence="1" type="ORF">EXM69_11300</name>
    <name evidence="3" type="ORF">FC794_07410</name>
    <name evidence="5" type="ORF">FC871_11930</name>
    <name evidence="4" type="ORF">FC964_08820</name>
    <name evidence="2" type="ORF">FCV25_06795</name>
</gene>
<protein>
    <submittedName>
        <fullName evidence="2">Uncharacterized protein</fullName>
    </submittedName>
</protein>
<evidence type="ECO:0000313" key="9">
    <source>
        <dbReference type="Proteomes" id="UP000480039"/>
    </source>
</evidence>
<comment type="caution">
    <text evidence="2">The sequence shown here is derived from an EMBL/GenBank/DDBJ whole genome shotgun (WGS) entry which is preliminary data.</text>
</comment>
<dbReference type="EMBL" id="SWND01000003">
    <property type="protein sequence ID" value="NFF01487.1"/>
    <property type="molecule type" value="Genomic_DNA"/>
</dbReference>
<evidence type="ECO:0000313" key="10">
    <source>
        <dbReference type="Proteomes" id="UP000482543"/>
    </source>
</evidence>